<evidence type="ECO:0000256" key="15">
    <source>
        <dbReference type="ARBA" id="ARBA00023163"/>
    </source>
</evidence>
<accession>A0AAW1WG49</accession>
<organism evidence="18 19">
    <name type="scientific">Rubus argutus</name>
    <name type="common">Southern blackberry</name>
    <dbReference type="NCBI Taxonomy" id="59490"/>
    <lineage>
        <taxon>Eukaryota</taxon>
        <taxon>Viridiplantae</taxon>
        <taxon>Streptophyta</taxon>
        <taxon>Embryophyta</taxon>
        <taxon>Tracheophyta</taxon>
        <taxon>Spermatophyta</taxon>
        <taxon>Magnoliopsida</taxon>
        <taxon>eudicotyledons</taxon>
        <taxon>Gunneridae</taxon>
        <taxon>Pentapetalae</taxon>
        <taxon>rosids</taxon>
        <taxon>fabids</taxon>
        <taxon>Rosales</taxon>
        <taxon>Rosaceae</taxon>
        <taxon>Rosoideae</taxon>
        <taxon>Rosoideae incertae sedis</taxon>
        <taxon>Rubus</taxon>
    </lineage>
</organism>
<comment type="catalytic activity">
    <reaction evidence="1">
        <text>Exonucleolytic cleavage of poly(A) to 5'-AMP.</text>
        <dbReference type="EC" id="3.1.13.4"/>
    </reaction>
</comment>
<comment type="subunit">
    <text evidence="6">Component of the CCR4-NOT complex, at least composed of CRR4 and CAF1 proteins.</text>
</comment>
<dbReference type="Pfam" id="PF04857">
    <property type="entry name" value="CAF1"/>
    <property type="match status" value="2"/>
</dbReference>
<evidence type="ECO:0000256" key="17">
    <source>
        <dbReference type="ARBA" id="ARBA00025148"/>
    </source>
</evidence>
<evidence type="ECO:0000256" key="12">
    <source>
        <dbReference type="ARBA" id="ARBA00022839"/>
    </source>
</evidence>
<dbReference type="InterPro" id="IPR039637">
    <property type="entry name" value="CNOT7/CNOT8/Pop2"/>
</dbReference>
<comment type="similarity">
    <text evidence="5">Belongs to the CAF1 family.</text>
</comment>
<evidence type="ECO:0000313" key="18">
    <source>
        <dbReference type="EMBL" id="KAK9922894.1"/>
    </source>
</evidence>
<dbReference type="InterPro" id="IPR006941">
    <property type="entry name" value="RNase_CAF1"/>
</dbReference>
<keyword evidence="13" id="KW-0694">RNA-binding</keyword>
<dbReference type="EMBL" id="JBEDUW010000006">
    <property type="protein sequence ID" value="KAK9922894.1"/>
    <property type="molecule type" value="Genomic_DNA"/>
</dbReference>
<dbReference type="GO" id="GO:0046872">
    <property type="term" value="F:metal ion binding"/>
    <property type="evidence" value="ECO:0007669"/>
    <property type="project" value="UniProtKB-KW"/>
</dbReference>
<comment type="caution">
    <text evidence="18">The sequence shown here is derived from an EMBL/GenBank/DDBJ whole genome shotgun (WGS) entry which is preliminary data.</text>
</comment>
<dbReference type="InterPro" id="IPR012337">
    <property type="entry name" value="RNaseH-like_sf"/>
</dbReference>
<proteinExistence type="inferred from homology"/>
<keyword evidence="9" id="KW-0540">Nuclease</keyword>
<evidence type="ECO:0000256" key="4">
    <source>
        <dbReference type="ARBA" id="ARBA00004496"/>
    </source>
</evidence>
<evidence type="ECO:0000256" key="11">
    <source>
        <dbReference type="ARBA" id="ARBA00022801"/>
    </source>
</evidence>
<evidence type="ECO:0000256" key="5">
    <source>
        <dbReference type="ARBA" id="ARBA00008372"/>
    </source>
</evidence>
<comment type="function">
    <text evidence="17">Ubiquitous transcription factor required for a diverse set of processes. It is a component of the CCR4 complex involved in the control of gene expression.</text>
</comment>
<evidence type="ECO:0000256" key="6">
    <source>
        <dbReference type="ARBA" id="ARBA00011757"/>
    </source>
</evidence>
<dbReference type="AlphaFoldDB" id="A0AAW1WG49"/>
<keyword evidence="11" id="KW-0378">Hydrolase</keyword>
<keyword evidence="15" id="KW-0804">Transcription</keyword>
<keyword evidence="14" id="KW-0805">Transcription regulation</keyword>
<evidence type="ECO:0000313" key="19">
    <source>
        <dbReference type="Proteomes" id="UP001457282"/>
    </source>
</evidence>
<dbReference type="GO" id="GO:0004535">
    <property type="term" value="F:poly(A)-specific ribonuclease activity"/>
    <property type="evidence" value="ECO:0007669"/>
    <property type="project" value="UniProtKB-EC"/>
</dbReference>
<evidence type="ECO:0000256" key="10">
    <source>
        <dbReference type="ARBA" id="ARBA00022723"/>
    </source>
</evidence>
<evidence type="ECO:0000256" key="14">
    <source>
        <dbReference type="ARBA" id="ARBA00023015"/>
    </source>
</evidence>
<evidence type="ECO:0000256" key="9">
    <source>
        <dbReference type="ARBA" id="ARBA00022722"/>
    </source>
</evidence>
<name>A0AAW1WG49_RUBAR</name>
<dbReference type="Gene3D" id="3.30.420.10">
    <property type="entry name" value="Ribonuclease H-like superfamily/Ribonuclease H"/>
    <property type="match status" value="1"/>
</dbReference>
<evidence type="ECO:0000256" key="1">
    <source>
        <dbReference type="ARBA" id="ARBA00001663"/>
    </source>
</evidence>
<sequence length="304" mass="34663">MQATEEIPCLPYPPVQFIIPLYPMTHWLAVPYFPMPDPDPVPVPGIIYPVWKSNLDAEFKRISNLISPGGCWFASIDTEFPGTIYASDKGRLHDPQYNYKMMKDNVNDTNIIQLGLTLADLDRNIYTWEFNLSDFDIDHDPHQNKGSVEFLKGQGIDFRRNKEDGIPSPVFAEKLLSSGLVEHRSGVELVWVGFQCSYDFGFFTKILTGQKLPDDIENFRTDMRYYFGPRVYDVRYIMSFFPSLYGGLEKVAETLGIARVAGKSHQAGSDSLLTYLTFIKLMDMCRNSGIEKSCRGVLYSLSRI</sequence>
<gene>
    <name evidence="18" type="ORF">M0R45_031332</name>
</gene>
<reference evidence="18 19" key="1">
    <citation type="journal article" date="2023" name="G3 (Bethesda)">
        <title>A chromosome-length genome assembly and annotation of blackberry (Rubus argutus, cv. 'Hillquist').</title>
        <authorList>
            <person name="Bruna T."/>
            <person name="Aryal R."/>
            <person name="Dudchenko O."/>
            <person name="Sargent D.J."/>
            <person name="Mead D."/>
            <person name="Buti M."/>
            <person name="Cavallini A."/>
            <person name="Hytonen T."/>
            <person name="Andres J."/>
            <person name="Pham M."/>
            <person name="Weisz D."/>
            <person name="Mascagni F."/>
            <person name="Usai G."/>
            <person name="Natali L."/>
            <person name="Bassil N."/>
            <person name="Fernandez G.E."/>
            <person name="Lomsadze A."/>
            <person name="Armour M."/>
            <person name="Olukolu B."/>
            <person name="Poorten T."/>
            <person name="Britton C."/>
            <person name="Davik J."/>
            <person name="Ashrafi H."/>
            <person name="Aiden E.L."/>
            <person name="Borodovsky M."/>
            <person name="Worthington M."/>
        </authorList>
    </citation>
    <scope>NUCLEOTIDE SEQUENCE [LARGE SCALE GENOMIC DNA]</scope>
    <source>
        <strain evidence="18">PI 553951</strain>
    </source>
</reference>
<dbReference type="GO" id="GO:0030014">
    <property type="term" value="C:CCR4-NOT complex"/>
    <property type="evidence" value="ECO:0007669"/>
    <property type="project" value="InterPro"/>
</dbReference>
<evidence type="ECO:0000256" key="8">
    <source>
        <dbReference type="ARBA" id="ARBA00022490"/>
    </source>
</evidence>
<dbReference type="GO" id="GO:0005634">
    <property type="term" value="C:nucleus"/>
    <property type="evidence" value="ECO:0007669"/>
    <property type="project" value="UniProtKB-SubCell"/>
</dbReference>
<evidence type="ECO:0000256" key="2">
    <source>
        <dbReference type="ARBA" id="ARBA00001968"/>
    </source>
</evidence>
<keyword evidence="8" id="KW-0963">Cytoplasm</keyword>
<dbReference type="InterPro" id="IPR036397">
    <property type="entry name" value="RNaseH_sf"/>
</dbReference>
<dbReference type="EC" id="3.1.13.4" evidence="7"/>
<keyword evidence="12" id="KW-0269">Exonuclease</keyword>
<evidence type="ECO:0000256" key="3">
    <source>
        <dbReference type="ARBA" id="ARBA00004123"/>
    </source>
</evidence>
<dbReference type="PANTHER" id="PTHR10797">
    <property type="entry name" value="CCR4-NOT TRANSCRIPTION COMPLEX SUBUNIT"/>
    <property type="match status" value="1"/>
</dbReference>
<comment type="cofactor">
    <cofactor evidence="2">
        <name>a divalent metal cation</name>
        <dbReference type="ChEBI" id="CHEBI:60240"/>
    </cofactor>
</comment>
<keyword evidence="10" id="KW-0479">Metal-binding</keyword>
<keyword evidence="19" id="KW-1185">Reference proteome</keyword>
<evidence type="ECO:0000256" key="16">
    <source>
        <dbReference type="ARBA" id="ARBA00023242"/>
    </source>
</evidence>
<evidence type="ECO:0000256" key="13">
    <source>
        <dbReference type="ARBA" id="ARBA00022884"/>
    </source>
</evidence>
<evidence type="ECO:0000256" key="7">
    <source>
        <dbReference type="ARBA" id="ARBA00012161"/>
    </source>
</evidence>
<dbReference type="GO" id="GO:0003723">
    <property type="term" value="F:RNA binding"/>
    <property type="evidence" value="ECO:0007669"/>
    <property type="project" value="UniProtKB-KW"/>
</dbReference>
<comment type="subcellular location">
    <subcellularLocation>
        <location evidence="4">Cytoplasm</location>
    </subcellularLocation>
    <subcellularLocation>
        <location evidence="3">Nucleus</location>
    </subcellularLocation>
</comment>
<dbReference type="GO" id="GO:0005737">
    <property type="term" value="C:cytoplasm"/>
    <property type="evidence" value="ECO:0007669"/>
    <property type="project" value="UniProtKB-SubCell"/>
</dbReference>
<dbReference type="Proteomes" id="UP001457282">
    <property type="component" value="Unassembled WGS sequence"/>
</dbReference>
<dbReference type="SUPFAM" id="SSF53098">
    <property type="entry name" value="Ribonuclease H-like"/>
    <property type="match status" value="1"/>
</dbReference>
<keyword evidence="16" id="KW-0539">Nucleus</keyword>
<protein>
    <recommendedName>
        <fullName evidence="7">poly(A)-specific ribonuclease</fullName>
        <ecNumber evidence="7">3.1.13.4</ecNumber>
    </recommendedName>
</protein>